<dbReference type="AlphaFoldDB" id="W4GHC7"/>
<organism evidence="1">
    <name type="scientific">Aphanomyces astaci</name>
    <name type="common">Crayfish plague agent</name>
    <dbReference type="NCBI Taxonomy" id="112090"/>
    <lineage>
        <taxon>Eukaryota</taxon>
        <taxon>Sar</taxon>
        <taxon>Stramenopiles</taxon>
        <taxon>Oomycota</taxon>
        <taxon>Saprolegniomycetes</taxon>
        <taxon>Saprolegniales</taxon>
        <taxon>Verrucalvaceae</taxon>
        <taxon>Aphanomyces</taxon>
    </lineage>
</organism>
<protein>
    <submittedName>
        <fullName evidence="1">Uncharacterized protein</fullName>
    </submittedName>
</protein>
<evidence type="ECO:0000313" key="1">
    <source>
        <dbReference type="EMBL" id="ETV79052.1"/>
    </source>
</evidence>
<name>W4GHC7_APHAT</name>
<dbReference type="EMBL" id="KI913129">
    <property type="protein sequence ID" value="ETV79052.1"/>
    <property type="molecule type" value="Genomic_DNA"/>
</dbReference>
<dbReference type="RefSeq" id="XP_009831771.1">
    <property type="nucleotide sequence ID" value="XM_009833469.1"/>
</dbReference>
<gene>
    <name evidence="1" type="ORF">H257_07817</name>
</gene>
<proteinExistence type="predicted"/>
<accession>W4GHC7</accession>
<dbReference type="GeneID" id="20809813"/>
<sequence length="120" mass="13386">MLLLGLHPVVSGQVRLARWLCKGTNIPVLQYLLGFPRKLLVMSLDDTSIWQPHQDGVAWYHRVGRHNDSSADHAVVPDHHAIAYFTLGFEPIVVTNGFGLDDTSALKQVVVANSHGLRRR</sequence>
<reference evidence="1" key="1">
    <citation type="submission" date="2013-12" db="EMBL/GenBank/DDBJ databases">
        <title>The Genome Sequence of Aphanomyces astaci APO3.</title>
        <authorList>
            <consortium name="The Broad Institute Genomics Platform"/>
            <person name="Russ C."/>
            <person name="Tyler B."/>
            <person name="van West P."/>
            <person name="Dieguez-Uribeondo J."/>
            <person name="Young S.K."/>
            <person name="Zeng Q."/>
            <person name="Gargeya S."/>
            <person name="Fitzgerald M."/>
            <person name="Abouelleil A."/>
            <person name="Alvarado L."/>
            <person name="Chapman S.B."/>
            <person name="Gainer-Dewar J."/>
            <person name="Goldberg J."/>
            <person name="Griggs A."/>
            <person name="Gujja S."/>
            <person name="Hansen M."/>
            <person name="Howarth C."/>
            <person name="Imamovic A."/>
            <person name="Ireland A."/>
            <person name="Larimer J."/>
            <person name="McCowan C."/>
            <person name="Murphy C."/>
            <person name="Pearson M."/>
            <person name="Poon T.W."/>
            <person name="Priest M."/>
            <person name="Roberts A."/>
            <person name="Saif S."/>
            <person name="Shea T."/>
            <person name="Sykes S."/>
            <person name="Wortman J."/>
            <person name="Nusbaum C."/>
            <person name="Birren B."/>
        </authorList>
    </citation>
    <scope>NUCLEOTIDE SEQUENCE [LARGE SCALE GENOMIC DNA]</scope>
    <source>
        <strain evidence="1">APO3</strain>
    </source>
</reference>
<dbReference type="VEuPathDB" id="FungiDB:H257_07817"/>